<protein>
    <recommendedName>
        <fullName evidence="1">Transglutaminase-like domain-containing protein</fullName>
    </recommendedName>
</protein>
<gene>
    <name evidence="2" type="ORF">KEM09_02435</name>
</gene>
<organism evidence="2 3">
    <name type="scientific">Carboxylicivirga mesophila</name>
    <dbReference type="NCBI Taxonomy" id="1166478"/>
    <lineage>
        <taxon>Bacteria</taxon>
        <taxon>Pseudomonadati</taxon>
        <taxon>Bacteroidota</taxon>
        <taxon>Bacteroidia</taxon>
        <taxon>Marinilabiliales</taxon>
        <taxon>Marinilabiliaceae</taxon>
        <taxon>Carboxylicivirga</taxon>
    </lineage>
</organism>
<dbReference type="EMBL" id="JAGUCN010000002">
    <property type="protein sequence ID" value="MBS2210239.1"/>
    <property type="molecule type" value="Genomic_DNA"/>
</dbReference>
<dbReference type="Proteomes" id="UP000721861">
    <property type="component" value="Unassembled WGS sequence"/>
</dbReference>
<dbReference type="Gene3D" id="3.10.620.30">
    <property type="match status" value="1"/>
</dbReference>
<keyword evidence="3" id="KW-1185">Reference proteome</keyword>
<evidence type="ECO:0000259" key="1">
    <source>
        <dbReference type="SMART" id="SM00460"/>
    </source>
</evidence>
<evidence type="ECO:0000313" key="2">
    <source>
        <dbReference type="EMBL" id="MBS2210239.1"/>
    </source>
</evidence>
<dbReference type="SUPFAM" id="SSF54001">
    <property type="entry name" value="Cysteine proteinases"/>
    <property type="match status" value="1"/>
</dbReference>
<dbReference type="RefSeq" id="WP_212224946.1">
    <property type="nucleotide sequence ID" value="NZ_JAGUCN010000002.1"/>
</dbReference>
<proteinExistence type="predicted"/>
<dbReference type="InterPro" id="IPR002931">
    <property type="entry name" value="Transglutaminase-like"/>
</dbReference>
<feature type="domain" description="Transglutaminase-like" evidence="1">
    <location>
        <begin position="109"/>
        <end position="176"/>
    </location>
</feature>
<name>A0ABS5K5G2_9BACT</name>
<reference evidence="2 3" key="1">
    <citation type="journal article" date="2014" name="Int. J. Syst. Evol. Microbiol.">
        <title>Carboxylicivirga gen. nov. in the family Marinilabiliaceae with two novel species, Carboxylicivirga mesophila sp. nov. and Carboxylicivirga taeanensis sp. nov., and reclassification of Cytophaga fermentans as Saccharicrinis fermentans gen. nov., comb. nov.</title>
        <authorList>
            <person name="Yang S.H."/>
            <person name="Seo H.S."/>
            <person name="Woo J.H."/>
            <person name="Oh H.M."/>
            <person name="Jang H."/>
            <person name="Lee J.H."/>
            <person name="Kim S.J."/>
            <person name="Kwon K.K."/>
        </authorList>
    </citation>
    <scope>NUCLEOTIDE SEQUENCE [LARGE SCALE GENOMIC DNA]</scope>
    <source>
        <strain evidence="2 3">JCM 18290</strain>
    </source>
</reference>
<sequence>MRTFLIYLFLMLLGNLVLAQIQQEVITKVDTYPSRFNHYEQLSKRVMADFEGDYDRAAAIYTWVARNIQYDAKAFFSGRTIKSVRYSYRNEAEKIQKEQALREELAMETLKKKKAVCQGYSELYRLVCRACGIRCEVISGYSRTGVSDIGQSRPKADHAWNAIRINNKWLFVDATWGAGHVNYQKKQFVPDFTPAYFAVGADVFGYNHYPEDPQWNFTKRTLKDFSEQPLVYHSFFGKGFELVSRQGQITKARKGQIVIELKASGNQPHAFYYAFRDMKYMQPARVDEKGALRMLTIDLENRRSGYLDIVIDEEMVLTYQVKLR</sequence>
<dbReference type="InterPro" id="IPR038765">
    <property type="entry name" value="Papain-like_cys_pep_sf"/>
</dbReference>
<dbReference type="PANTHER" id="PTHR46333:SF2">
    <property type="entry name" value="CYTOKINESIS PROTEIN 3"/>
    <property type="match status" value="1"/>
</dbReference>
<dbReference type="Pfam" id="PF01841">
    <property type="entry name" value="Transglut_core"/>
    <property type="match status" value="1"/>
</dbReference>
<dbReference type="InterPro" id="IPR052557">
    <property type="entry name" value="CAP/Cytokinesis_protein"/>
</dbReference>
<dbReference type="PANTHER" id="PTHR46333">
    <property type="entry name" value="CYTOKINESIS PROTEIN 3"/>
    <property type="match status" value="1"/>
</dbReference>
<comment type="caution">
    <text evidence="2">The sequence shown here is derived from an EMBL/GenBank/DDBJ whole genome shotgun (WGS) entry which is preliminary data.</text>
</comment>
<dbReference type="SMART" id="SM00460">
    <property type="entry name" value="TGc"/>
    <property type="match status" value="1"/>
</dbReference>
<evidence type="ECO:0000313" key="3">
    <source>
        <dbReference type="Proteomes" id="UP000721861"/>
    </source>
</evidence>
<accession>A0ABS5K5G2</accession>